<dbReference type="InParanoid" id="A0A2P5CGC7"/>
<reference evidence="2" key="1">
    <citation type="submission" date="2016-06" db="EMBL/GenBank/DDBJ databases">
        <title>Parallel loss of symbiosis genes in relatives of nitrogen-fixing non-legume Parasponia.</title>
        <authorList>
            <person name="Van Velzen R."/>
            <person name="Holmer R."/>
            <person name="Bu F."/>
            <person name="Rutten L."/>
            <person name="Van Zeijl A."/>
            <person name="Liu W."/>
            <person name="Santuari L."/>
            <person name="Cao Q."/>
            <person name="Sharma T."/>
            <person name="Shen D."/>
            <person name="Roswanjaya Y."/>
            <person name="Wardhani T."/>
            <person name="Kalhor M.S."/>
            <person name="Jansen J."/>
            <person name="Van den Hoogen J."/>
            <person name="Gungor B."/>
            <person name="Hartog M."/>
            <person name="Hontelez J."/>
            <person name="Verver J."/>
            <person name="Yang W.-C."/>
            <person name="Schijlen E."/>
            <person name="Repin R."/>
            <person name="Schilthuizen M."/>
            <person name="Schranz E."/>
            <person name="Heidstra R."/>
            <person name="Miyata K."/>
            <person name="Fedorova E."/>
            <person name="Kohlen W."/>
            <person name="Bisseling T."/>
            <person name="Smit S."/>
            <person name="Geurts R."/>
        </authorList>
    </citation>
    <scope>NUCLEOTIDE SEQUENCE [LARGE SCALE GENOMIC DNA]</scope>
    <source>
        <strain evidence="2">cv. RG33-2</strain>
    </source>
</reference>
<evidence type="ECO:0000313" key="1">
    <source>
        <dbReference type="EMBL" id="PON60092.1"/>
    </source>
</evidence>
<comment type="caution">
    <text evidence="1">The sequence shown here is derived from an EMBL/GenBank/DDBJ whole genome shotgun (WGS) entry which is preliminary data.</text>
</comment>
<dbReference type="EMBL" id="JXTC01000368">
    <property type="protein sequence ID" value="PON60092.1"/>
    <property type="molecule type" value="Genomic_DNA"/>
</dbReference>
<dbReference type="OrthoDB" id="10368680at2759"/>
<evidence type="ECO:0000313" key="2">
    <source>
        <dbReference type="Proteomes" id="UP000237000"/>
    </source>
</evidence>
<dbReference type="AlphaFoldDB" id="A0A2P5CGC7"/>
<keyword evidence="2" id="KW-1185">Reference proteome</keyword>
<gene>
    <name evidence="1" type="ORF">TorRG33x02_285760</name>
</gene>
<accession>A0A2P5CGC7</accession>
<sequence>MKVDVLSALKKRIITLNIRIEPNGKPYLLKVVEKAIEHAIVFTPKIKHSFTLQNKQLQLFEIYFAWTRPIIISLHARHQPFQS</sequence>
<organism evidence="1 2">
    <name type="scientific">Trema orientale</name>
    <name type="common">Charcoal tree</name>
    <name type="synonym">Celtis orientalis</name>
    <dbReference type="NCBI Taxonomy" id="63057"/>
    <lineage>
        <taxon>Eukaryota</taxon>
        <taxon>Viridiplantae</taxon>
        <taxon>Streptophyta</taxon>
        <taxon>Embryophyta</taxon>
        <taxon>Tracheophyta</taxon>
        <taxon>Spermatophyta</taxon>
        <taxon>Magnoliopsida</taxon>
        <taxon>eudicotyledons</taxon>
        <taxon>Gunneridae</taxon>
        <taxon>Pentapetalae</taxon>
        <taxon>rosids</taxon>
        <taxon>fabids</taxon>
        <taxon>Rosales</taxon>
        <taxon>Cannabaceae</taxon>
        <taxon>Trema</taxon>
    </lineage>
</organism>
<proteinExistence type="predicted"/>
<dbReference type="Proteomes" id="UP000237000">
    <property type="component" value="Unassembled WGS sequence"/>
</dbReference>
<name>A0A2P5CGC7_TREOI</name>
<protein>
    <submittedName>
        <fullName evidence="1">Uncharacterized protein</fullName>
    </submittedName>
</protein>